<proteinExistence type="inferred from homology"/>
<comment type="subcellular location">
    <subcellularLocation>
        <location evidence="5">Cytoplasm</location>
    </subcellularLocation>
</comment>
<keyword evidence="2 5" id="KW-0690">Ribosome biogenesis</keyword>
<keyword evidence="9" id="KW-1185">Reference proteome</keyword>
<dbReference type="SUPFAM" id="SSF50346">
    <property type="entry name" value="PRC-barrel domain"/>
    <property type="match status" value="1"/>
</dbReference>
<protein>
    <recommendedName>
        <fullName evidence="5">Ribosome maturation factor RimM</fullName>
    </recommendedName>
</protein>
<dbReference type="Pfam" id="PF01782">
    <property type="entry name" value="RimM"/>
    <property type="match status" value="1"/>
</dbReference>
<dbReference type="GO" id="GO:0005737">
    <property type="term" value="C:cytoplasm"/>
    <property type="evidence" value="ECO:0007669"/>
    <property type="project" value="UniProtKB-SubCell"/>
</dbReference>
<dbReference type="GO" id="GO:0042274">
    <property type="term" value="P:ribosomal small subunit biogenesis"/>
    <property type="evidence" value="ECO:0007669"/>
    <property type="project" value="UniProtKB-UniRule"/>
</dbReference>
<dbReference type="InterPro" id="IPR009000">
    <property type="entry name" value="Transl_B-barrel_sf"/>
</dbReference>
<comment type="subunit">
    <text evidence="5">Binds ribosomal protein uS19.</text>
</comment>
<dbReference type="GO" id="GO:0005840">
    <property type="term" value="C:ribosome"/>
    <property type="evidence" value="ECO:0007669"/>
    <property type="project" value="InterPro"/>
</dbReference>
<dbReference type="GO" id="GO:0043022">
    <property type="term" value="F:ribosome binding"/>
    <property type="evidence" value="ECO:0007669"/>
    <property type="project" value="InterPro"/>
</dbReference>
<evidence type="ECO:0000313" key="8">
    <source>
        <dbReference type="EMBL" id="MBB1127173.1"/>
    </source>
</evidence>
<dbReference type="InterPro" id="IPR011961">
    <property type="entry name" value="RimM"/>
</dbReference>
<dbReference type="GO" id="GO:0006364">
    <property type="term" value="P:rRNA processing"/>
    <property type="evidence" value="ECO:0007669"/>
    <property type="project" value="UniProtKB-UniRule"/>
</dbReference>
<dbReference type="InterPro" id="IPR011033">
    <property type="entry name" value="PRC_barrel-like_sf"/>
</dbReference>
<dbReference type="Pfam" id="PF24986">
    <property type="entry name" value="PRC_RimM"/>
    <property type="match status" value="1"/>
</dbReference>
<evidence type="ECO:0000256" key="5">
    <source>
        <dbReference type="HAMAP-Rule" id="MF_00014"/>
    </source>
</evidence>
<dbReference type="InterPro" id="IPR002676">
    <property type="entry name" value="RimM_N"/>
</dbReference>
<organism evidence="8 9">
    <name type="scientific">Thiospirillum jenense</name>
    <dbReference type="NCBI Taxonomy" id="1653858"/>
    <lineage>
        <taxon>Bacteria</taxon>
        <taxon>Pseudomonadati</taxon>
        <taxon>Pseudomonadota</taxon>
        <taxon>Gammaproteobacteria</taxon>
        <taxon>Chromatiales</taxon>
        <taxon>Chromatiaceae</taxon>
        <taxon>Thiospirillum</taxon>
    </lineage>
</organism>
<dbReference type="Gene3D" id="2.30.30.240">
    <property type="entry name" value="PRC-barrel domain"/>
    <property type="match status" value="1"/>
</dbReference>
<keyword evidence="3 5" id="KW-0698">rRNA processing</keyword>
<dbReference type="InterPro" id="IPR056792">
    <property type="entry name" value="PRC_RimM"/>
</dbReference>
<sequence length="225" mass="24640">MVITLNASAFSTPALPVANSACVWIGRVPITGSAVAPNRPPALSNCCKKPPSSVNQSAPNRLITLGKIAGVFGIQGWVKVHSATAPRDNILRYSPWRLRRGDQDVGSYRVRSGQVHNKGLIAWLDGCDDRDQAAALVGLDIVIERQQLPPPSTDEFYWVDLEGLTVETAAGVTLGRVTHLLTTGANDVLVVHGDRERLLPFIWDQVILDVDFERGRVRVDWDPEF</sequence>
<evidence type="ECO:0000259" key="6">
    <source>
        <dbReference type="Pfam" id="PF01782"/>
    </source>
</evidence>
<name>A0A839HE67_9GAMM</name>
<feature type="domain" description="RimM N-terminal" evidence="6">
    <location>
        <begin position="65"/>
        <end position="147"/>
    </location>
</feature>
<comment type="function">
    <text evidence="5">An accessory protein needed during the final step in the assembly of 30S ribosomal subunit, possibly for assembly of the head region. Essential for efficient processing of 16S rRNA. May be needed both before and after RbfA during the maturation of 16S rRNA. It has affinity for free ribosomal 30S subunits but not for 70S ribosomes.</text>
</comment>
<feature type="domain" description="Ribosome maturation factor RimM PRC barrel" evidence="7">
    <location>
        <begin position="158"/>
        <end position="222"/>
    </location>
</feature>
<dbReference type="AlphaFoldDB" id="A0A839HE67"/>
<comment type="caution">
    <text evidence="8">The sequence shown here is derived from an EMBL/GenBank/DDBJ whole genome shotgun (WGS) entry which is preliminary data.</text>
</comment>
<evidence type="ECO:0000259" key="7">
    <source>
        <dbReference type="Pfam" id="PF24986"/>
    </source>
</evidence>
<dbReference type="PANTHER" id="PTHR33692">
    <property type="entry name" value="RIBOSOME MATURATION FACTOR RIMM"/>
    <property type="match status" value="1"/>
</dbReference>
<accession>A0A839HE67</accession>
<keyword evidence="4 5" id="KW-0143">Chaperone</keyword>
<keyword evidence="1 5" id="KW-0963">Cytoplasm</keyword>
<dbReference type="Proteomes" id="UP000548632">
    <property type="component" value="Unassembled WGS sequence"/>
</dbReference>
<comment type="domain">
    <text evidence="5">The PRC barrel domain binds ribosomal protein uS19.</text>
</comment>
<dbReference type="EMBL" id="JABVCQ010000039">
    <property type="protein sequence ID" value="MBB1127173.1"/>
    <property type="molecule type" value="Genomic_DNA"/>
</dbReference>
<evidence type="ECO:0000256" key="1">
    <source>
        <dbReference type="ARBA" id="ARBA00022490"/>
    </source>
</evidence>
<gene>
    <name evidence="5 8" type="primary">rimM</name>
    <name evidence="8" type="ORF">HUK38_13205</name>
</gene>
<evidence type="ECO:0000313" key="9">
    <source>
        <dbReference type="Proteomes" id="UP000548632"/>
    </source>
</evidence>
<dbReference type="HAMAP" id="MF_00014">
    <property type="entry name" value="Ribosome_mat_RimM"/>
    <property type="match status" value="1"/>
</dbReference>
<evidence type="ECO:0000256" key="4">
    <source>
        <dbReference type="ARBA" id="ARBA00023186"/>
    </source>
</evidence>
<dbReference type="PANTHER" id="PTHR33692:SF1">
    <property type="entry name" value="RIBOSOME MATURATION FACTOR RIMM"/>
    <property type="match status" value="1"/>
</dbReference>
<dbReference type="Gene3D" id="2.40.30.60">
    <property type="entry name" value="RimM"/>
    <property type="match status" value="1"/>
</dbReference>
<comment type="similarity">
    <text evidence="5">Belongs to the RimM family.</text>
</comment>
<evidence type="ECO:0000256" key="2">
    <source>
        <dbReference type="ARBA" id="ARBA00022517"/>
    </source>
</evidence>
<dbReference type="SUPFAM" id="SSF50447">
    <property type="entry name" value="Translation proteins"/>
    <property type="match status" value="1"/>
</dbReference>
<reference evidence="8 9" key="1">
    <citation type="journal article" date="2020" name="Arch. Microbiol.">
        <title>The genome sequence of the giant phototrophic gammaproteobacterium Thiospirillum jenense gives insight into its physiological properties and phylogenetic relationships.</title>
        <authorList>
            <person name="Imhoff J.F."/>
            <person name="Meyer T.E."/>
            <person name="Kyndt J.A."/>
        </authorList>
    </citation>
    <scope>NUCLEOTIDE SEQUENCE [LARGE SCALE GENOMIC DNA]</scope>
    <source>
        <strain evidence="8 9">DSM 216</strain>
    </source>
</reference>
<evidence type="ECO:0000256" key="3">
    <source>
        <dbReference type="ARBA" id="ARBA00022552"/>
    </source>
</evidence>
<dbReference type="InterPro" id="IPR036976">
    <property type="entry name" value="RimM_N_sf"/>
</dbReference>
<dbReference type="NCBIfam" id="TIGR02273">
    <property type="entry name" value="16S_RimM"/>
    <property type="match status" value="1"/>
</dbReference>